<dbReference type="Gene3D" id="2.40.30.170">
    <property type="match status" value="1"/>
</dbReference>
<evidence type="ECO:0000313" key="4">
    <source>
        <dbReference type="EMBL" id="GAK53175.1"/>
    </source>
</evidence>
<sequence length="222" mass="24313">MQDAQNAVTDTELRAPFNGIVARKYVENHESVQAKQKIVSFQDPQRIEIVVDVPENELARAGENVAKISTVIGTLVQVTAVFPAYPGREFPVELKSFQTEADPKTQTFQIRFVMDQPGEPPIIPGMNAVIRAKRTAETGEVKAEFHIPVSAVFADAAGNSSVWVVDPATQQVQRRQIVTADMAGDRVRVTDGLATGDVIVISGVKSLREGMKVKQMPELDKM</sequence>
<dbReference type="GO" id="GO:0015562">
    <property type="term" value="F:efflux transmembrane transporter activity"/>
    <property type="evidence" value="ECO:0007669"/>
    <property type="project" value="TreeGrafter"/>
</dbReference>
<dbReference type="EMBL" id="DF820459">
    <property type="protein sequence ID" value="GAK53175.1"/>
    <property type="molecule type" value="Genomic_DNA"/>
</dbReference>
<proteinExistence type="inferred from homology"/>
<dbReference type="PANTHER" id="PTHR30469:SF20">
    <property type="entry name" value="EFFLUX RND TRANSPORTER PERIPLASMIC ADAPTOR SUBUNIT"/>
    <property type="match status" value="1"/>
</dbReference>
<dbReference type="STRING" id="1499966.U14_04435"/>
<reference evidence="4" key="1">
    <citation type="journal article" date="2015" name="PeerJ">
        <title>First genomic representation of candidate bacterial phylum KSB3 points to enhanced environmental sensing as a trigger of wastewater bulking.</title>
        <authorList>
            <person name="Sekiguchi Y."/>
            <person name="Ohashi A."/>
            <person name="Parks D.H."/>
            <person name="Yamauchi T."/>
            <person name="Tyson G.W."/>
            <person name="Hugenholtz P."/>
        </authorList>
    </citation>
    <scope>NUCLEOTIDE SEQUENCE [LARGE SCALE GENOMIC DNA]</scope>
</reference>
<dbReference type="Pfam" id="PF25967">
    <property type="entry name" value="RND-MFP_C"/>
    <property type="match status" value="1"/>
</dbReference>
<dbReference type="HOGENOM" id="CLU_1243307_0_0_0"/>
<name>A0A0S6W0J7_9BACT</name>
<dbReference type="NCBIfam" id="TIGR01730">
    <property type="entry name" value="RND_mfp"/>
    <property type="match status" value="1"/>
</dbReference>
<comment type="similarity">
    <text evidence="1">Belongs to the membrane fusion protein (MFP) (TC 8.A.1) family.</text>
</comment>
<dbReference type="InterPro" id="IPR058627">
    <property type="entry name" value="MdtA-like_C"/>
</dbReference>
<protein>
    <submittedName>
        <fullName evidence="4">Efflux transporter, RND family, MFP subunit</fullName>
    </submittedName>
</protein>
<dbReference type="AlphaFoldDB" id="A0A0S6W0J7"/>
<evidence type="ECO:0000256" key="1">
    <source>
        <dbReference type="ARBA" id="ARBA00009477"/>
    </source>
</evidence>
<dbReference type="Gene3D" id="2.40.50.100">
    <property type="match status" value="1"/>
</dbReference>
<feature type="domain" description="Multidrug resistance protein MdtA-like C-terminal permuted SH3" evidence="3">
    <location>
        <begin position="147"/>
        <end position="205"/>
    </location>
</feature>
<gene>
    <name evidence="4" type="ORF">U14_04435</name>
</gene>
<dbReference type="GO" id="GO:1990281">
    <property type="term" value="C:efflux pump complex"/>
    <property type="evidence" value="ECO:0007669"/>
    <property type="project" value="TreeGrafter"/>
</dbReference>
<organism evidence="4">
    <name type="scientific">Candidatus Moduliflexus flocculans</name>
    <dbReference type="NCBI Taxonomy" id="1499966"/>
    <lineage>
        <taxon>Bacteria</taxon>
        <taxon>Candidatus Moduliflexota</taxon>
        <taxon>Candidatus Moduliflexia</taxon>
        <taxon>Candidatus Moduliflexales</taxon>
        <taxon>Candidatus Moduliflexaceae</taxon>
    </lineage>
</organism>
<evidence type="ECO:0000259" key="3">
    <source>
        <dbReference type="Pfam" id="PF25967"/>
    </source>
</evidence>
<dbReference type="InterPro" id="IPR058792">
    <property type="entry name" value="Beta-barrel_RND_2"/>
</dbReference>
<dbReference type="InterPro" id="IPR006143">
    <property type="entry name" value="RND_pump_MFP"/>
</dbReference>
<accession>A0A0S6W0J7</accession>
<dbReference type="PANTHER" id="PTHR30469">
    <property type="entry name" value="MULTIDRUG RESISTANCE PROTEIN MDTA"/>
    <property type="match status" value="1"/>
</dbReference>
<evidence type="ECO:0000313" key="5">
    <source>
        <dbReference type="Proteomes" id="UP000030700"/>
    </source>
</evidence>
<dbReference type="SUPFAM" id="SSF111369">
    <property type="entry name" value="HlyD-like secretion proteins"/>
    <property type="match status" value="1"/>
</dbReference>
<evidence type="ECO:0000259" key="2">
    <source>
        <dbReference type="Pfam" id="PF25954"/>
    </source>
</evidence>
<dbReference type="Proteomes" id="UP000030700">
    <property type="component" value="Unassembled WGS sequence"/>
</dbReference>
<feature type="domain" description="CusB-like beta-barrel" evidence="2">
    <location>
        <begin position="76"/>
        <end position="133"/>
    </location>
</feature>
<keyword evidence="5" id="KW-1185">Reference proteome</keyword>
<dbReference type="Pfam" id="PF25954">
    <property type="entry name" value="Beta-barrel_RND_2"/>
    <property type="match status" value="1"/>
</dbReference>
<dbReference type="Gene3D" id="2.40.420.20">
    <property type="match status" value="1"/>
</dbReference>